<dbReference type="EMBL" id="BLXT01000942">
    <property type="protein sequence ID" value="GFN81487.1"/>
    <property type="molecule type" value="Genomic_DNA"/>
</dbReference>
<accession>A0AAV3YH76</accession>
<name>A0AAV3YH76_9GAST</name>
<sequence>MKLVPSSRITYTKMQKPGIHIQSSMKQAVLNGKAIAAEAQEQKKKKRQEKEELALLNPLLGCCPWTPQEPWQPWSPAFRFLEISRWHS</sequence>
<comment type="caution">
    <text evidence="1">The sequence shown here is derived from an EMBL/GenBank/DDBJ whole genome shotgun (WGS) entry which is preliminary data.</text>
</comment>
<dbReference type="Proteomes" id="UP000735302">
    <property type="component" value="Unassembled WGS sequence"/>
</dbReference>
<organism evidence="1 2">
    <name type="scientific">Plakobranchus ocellatus</name>
    <dbReference type="NCBI Taxonomy" id="259542"/>
    <lineage>
        <taxon>Eukaryota</taxon>
        <taxon>Metazoa</taxon>
        <taxon>Spiralia</taxon>
        <taxon>Lophotrochozoa</taxon>
        <taxon>Mollusca</taxon>
        <taxon>Gastropoda</taxon>
        <taxon>Heterobranchia</taxon>
        <taxon>Euthyneura</taxon>
        <taxon>Panpulmonata</taxon>
        <taxon>Sacoglossa</taxon>
        <taxon>Placobranchoidea</taxon>
        <taxon>Plakobranchidae</taxon>
        <taxon>Plakobranchus</taxon>
    </lineage>
</organism>
<evidence type="ECO:0000313" key="2">
    <source>
        <dbReference type="Proteomes" id="UP000735302"/>
    </source>
</evidence>
<evidence type="ECO:0008006" key="3">
    <source>
        <dbReference type="Google" id="ProtNLM"/>
    </source>
</evidence>
<dbReference type="AlphaFoldDB" id="A0AAV3YH76"/>
<keyword evidence="2" id="KW-1185">Reference proteome</keyword>
<protein>
    <recommendedName>
        <fullName evidence="3">Small EDRK-rich factor-like N-terminal domain-containing protein</fullName>
    </recommendedName>
</protein>
<gene>
    <name evidence="1" type="ORF">PoB_000799300</name>
</gene>
<proteinExistence type="predicted"/>
<evidence type="ECO:0000313" key="1">
    <source>
        <dbReference type="EMBL" id="GFN81487.1"/>
    </source>
</evidence>
<reference evidence="1 2" key="1">
    <citation type="journal article" date="2021" name="Elife">
        <title>Chloroplast acquisition without the gene transfer in kleptoplastic sea slugs, Plakobranchus ocellatus.</title>
        <authorList>
            <person name="Maeda T."/>
            <person name="Takahashi S."/>
            <person name="Yoshida T."/>
            <person name="Shimamura S."/>
            <person name="Takaki Y."/>
            <person name="Nagai Y."/>
            <person name="Toyoda A."/>
            <person name="Suzuki Y."/>
            <person name="Arimoto A."/>
            <person name="Ishii H."/>
            <person name="Satoh N."/>
            <person name="Nishiyama T."/>
            <person name="Hasebe M."/>
            <person name="Maruyama T."/>
            <person name="Minagawa J."/>
            <person name="Obokata J."/>
            <person name="Shigenobu S."/>
        </authorList>
    </citation>
    <scope>NUCLEOTIDE SEQUENCE [LARGE SCALE GENOMIC DNA]</scope>
</reference>